<evidence type="ECO:0000313" key="2">
    <source>
        <dbReference type="Proteomes" id="UP001055811"/>
    </source>
</evidence>
<reference evidence="1 2" key="2">
    <citation type="journal article" date="2022" name="Mol. Ecol. Resour.">
        <title>The genomes of chicory, endive, great burdock and yacon provide insights into Asteraceae paleo-polyploidization history and plant inulin production.</title>
        <authorList>
            <person name="Fan W."/>
            <person name="Wang S."/>
            <person name="Wang H."/>
            <person name="Wang A."/>
            <person name="Jiang F."/>
            <person name="Liu H."/>
            <person name="Zhao H."/>
            <person name="Xu D."/>
            <person name="Zhang Y."/>
        </authorList>
    </citation>
    <scope>NUCLEOTIDE SEQUENCE [LARGE SCALE GENOMIC DNA]</scope>
    <source>
        <strain evidence="2">cv. Punajuju</strain>
        <tissue evidence="1">Leaves</tissue>
    </source>
</reference>
<keyword evidence="2" id="KW-1185">Reference proteome</keyword>
<name>A0ACB9FC61_CICIN</name>
<reference evidence="2" key="1">
    <citation type="journal article" date="2022" name="Mol. Ecol. Resour.">
        <title>The genomes of chicory, endive, great burdock and yacon provide insights into Asteraceae palaeo-polyploidization history and plant inulin production.</title>
        <authorList>
            <person name="Fan W."/>
            <person name="Wang S."/>
            <person name="Wang H."/>
            <person name="Wang A."/>
            <person name="Jiang F."/>
            <person name="Liu H."/>
            <person name="Zhao H."/>
            <person name="Xu D."/>
            <person name="Zhang Y."/>
        </authorList>
    </citation>
    <scope>NUCLEOTIDE SEQUENCE [LARGE SCALE GENOMIC DNA]</scope>
    <source>
        <strain evidence="2">cv. Punajuju</strain>
    </source>
</reference>
<comment type="caution">
    <text evidence="1">The sequence shown here is derived from an EMBL/GenBank/DDBJ whole genome shotgun (WGS) entry which is preliminary data.</text>
</comment>
<accession>A0ACB9FC61</accession>
<evidence type="ECO:0000313" key="1">
    <source>
        <dbReference type="EMBL" id="KAI3768421.1"/>
    </source>
</evidence>
<protein>
    <submittedName>
        <fullName evidence="1">Uncharacterized protein</fullName>
    </submittedName>
</protein>
<organism evidence="1 2">
    <name type="scientific">Cichorium intybus</name>
    <name type="common">Chicory</name>
    <dbReference type="NCBI Taxonomy" id="13427"/>
    <lineage>
        <taxon>Eukaryota</taxon>
        <taxon>Viridiplantae</taxon>
        <taxon>Streptophyta</taxon>
        <taxon>Embryophyta</taxon>
        <taxon>Tracheophyta</taxon>
        <taxon>Spermatophyta</taxon>
        <taxon>Magnoliopsida</taxon>
        <taxon>eudicotyledons</taxon>
        <taxon>Gunneridae</taxon>
        <taxon>Pentapetalae</taxon>
        <taxon>asterids</taxon>
        <taxon>campanulids</taxon>
        <taxon>Asterales</taxon>
        <taxon>Asteraceae</taxon>
        <taxon>Cichorioideae</taxon>
        <taxon>Cichorieae</taxon>
        <taxon>Cichoriinae</taxon>
        <taxon>Cichorium</taxon>
    </lineage>
</organism>
<proteinExistence type="predicted"/>
<dbReference type="Proteomes" id="UP001055811">
    <property type="component" value="Linkage Group LG03"/>
</dbReference>
<sequence>MRRVGPKSGCCKNLEGVFRVSILIEFSVCEYWTSHNDRVLRLRLRLRPPLSPSSITELAEQNSGKASILSETTRVVKHMLDQIISIKKENRTLLSESQYVMVERNELEDEACAVQKQISELKNIIKETTVNVHVHVQTNLDLNAPAIESQEPPRYNPVFVIAVCHTQTDAGVVHDNNTPVSNVSKPYPKYPTVSDSWPLQLHEKPYRV</sequence>
<gene>
    <name evidence="1" type="ORF">L2E82_19088</name>
</gene>
<dbReference type="EMBL" id="CM042011">
    <property type="protein sequence ID" value="KAI3768421.1"/>
    <property type="molecule type" value="Genomic_DNA"/>
</dbReference>